<dbReference type="EMBL" id="JAPYYP010000005">
    <property type="protein sequence ID" value="MDA5108046.1"/>
    <property type="molecule type" value="Genomic_DNA"/>
</dbReference>
<reference evidence="1" key="1">
    <citation type="submission" date="2022-12" db="EMBL/GenBank/DDBJ databases">
        <title>Draft genome sequence of the thermophilic strain Brevibacillus thermoruber HT42, isolated from Los Humeros, Puebla, Mexico, with biotechnological potential.</title>
        <authorList>
            <person name="Lara Sanchez J."/>
            <person name="Solis Palacios R."/>
            <person name="Bustos Baena A.S."/>
            <person name="Ruz Baez A.E."/>
            <person name="Espinosa Luna G."/>
            <person name="Oliart Ros R.M."/>
        </authorList>
    </citation>
    <scope>NUCLEOTIDE SEQUENCE</scope>
    <source>
        <strain evidence="1">HT42</strain>
    </source>
</reference>
<dbReference type="Gene3D" id="3.30.530.20">
    <property type="match status" value="1"/>
</dbReference>
<dbReference type="InterPro" id="IPR010419">
    <property type="entry name" value="CO_DH_gsu"/>
</dbReference>
<dbReference type="Proteomes" id="UP001151071">
    <property type="component" value="Unassembled WGS sequence"/>
</dbReference>
<dbReference type="AlphaFoldDB" id="A0A9X3Z2R1"/>
<organism evidence="1 2">
    <name type="scientific">Brevibacillus thermoruber</name>
    <dbReference type="NCBI Taxonomy" id="33942"/>
    <lineage>
        <taxon>Bacteria</taxon>
        <taxon>Bacillati</taxon>
        <taxon>Bacillota</taxon>
        <taxon>Bacilli</taxon>
        <taxon>Bacillales</taxon>
        <taxon>Paenibacillaceae</taxon>
        <taxon>Brevibacillus</taxon>
    </lineage>
</organism>
<dbReference type="SUPFAM" id="SSF55961">
    <property type="entry name" value="Bet v1-like"/>
    <property type="match status" value="1"/>
</dbReference>
<dbReference type="Pfam" id="PF06240">
    <property type="entry name" value="COXG"/>
    <property type="match status" value="1"/>
</dbReference>
<proteinExistence type="predicted"/>
<comment type="caution">
    <text evidence="1">The sequence shown here is derived from an EMBL/GenBank/DDBJ whole genome shotgun (WGS) entry which is preliminary data.</text>
</comment>
<gene>
    <name evidence="1" type="ORF">O3V59_06725</name>
</gene>
<sequence length="151" mass="16418">MTGNGSIELNGPIEHVFHKLMDPEVLSECIMGCKSMELVGERKYRADLSVGIAAVKGKYDAYITVEEVQAPHHFKLVVHGEGGPGYVDAEGIIDLTPLDESKTQLTYTYQAEVGGKVAAIGQRMLGGVAKLLIGDFFKKIKKNLERGQQIA</sequence>
<dbReference type="PANTHER" id="PTHR38588">
    <property type="entry name" value="BLL0334 PROTEIN"/>
    <property type="match status" value="1"/>
</dbReference>
<dbReference type="PANTHER" id="PTHR38588:SF1">
    <property type="entry name" value="BLL0334 PROTEIN"/>
    <property type="match status" value="1"/>
</dbReference>
<dbReference type="InterPro" id="IPR023393">
    <property type="entry name" value="START-like_dom_sf"/>
</dbReference>
<accession>A0A9X3Z2R1</accession>
<dbReference type="CDD" id="cd05018">
    <property type="entry name" value="CoxG"/>
    <property type="match status" value="1"/>
</dbReference>
<protein>
    <submittedName>
        <fullName evidence="1">Carbon monoxide dehydrogenase subunit G</fullName>
    </submittedName>
</protein>
<dbReference type="RefSeq" id="WP_271139751.1">
    <property type="nucleotide sequence ID" value="NZ_JAPYYP010000005.1"/>
</dbReference>
<evidence type="ECO:0000313" key="2">
    <source>
        <dbReference type="Proteomes" id="UP001151071"/>
    </source>
</evidence>
<keyword evidence="2" id="KW-1185">Reference proteome</keyword>
<evidence type="ECO:0000313" key="1">
    <source>
        <dbReference type="EMBL" id="MDA5108046.1"/>
    </source>
</evidence>
<name>A0A9X3Z2R1_9BACL</name>